<keyword evidence="2" id="KW-0238">DNA-binding</keyword>
<proteinExistence type="predicted"/>
<dbReference type="EMBL" id="BMKQ01000002">
    <property type="protein sequence ID" value="GGF58701.1"/>
    <property type="molecule type" value="Genomic_DNA"/>
</dbReference>
<evidence type="ECO:0000259" key="5">
    <source>
        <dbReference type="PROSITE" id="PS51464"/>
    </source>
</evidence>
<name>A0A917BU26_9ACTN</name>
<feature type="domain" description="HTH rpiR-type" evidence="4">
    <location>
        <begin position="10"/>
        <end position="86"/>
    </location>
</feature>
<evidence type="ECO:0000256" key="3">
    <source>
        <dbReference type="ARBA" id="ARBA00023163"/>
    </source>
</evidence>
<organism evidence="6 7">
    <name type="scientific">Marmoricola endophyticus</name>
    <dbReference type="NCBI Taxonomy" id="2040280"/>
    <lineage>
        <taxon>Bacteria</taxon>
        <taxon>Bacillati</taxon>
        <taxon>Actinomycetota</taxon>
        <taxon>Actinomycetes</taxon>
        <taxon>Propionibacteriales</taxon>
        <taxon>Nocardioidaceae</taxon>
        <taxon>Marmoricola</taxon>
    </lineage>
</organism>
<dbReference type="GO" id="GO:1901135">
    <property type="term" value="P:carbohydrate derivative metabolic process"/>
    <property type="evidence" value="ECO:0007669"/>
    <property type="project" value="InterPro"/>
</dbReference>
<evidence type="ECO:0000313" key="7">
    <source>
        <dbReference type="Proteomes" id="UP000649179"/>
    </source>
</evidence>
<sequence>MVHVTQDFVAPVLPRLRAEVDALPEQARRVAGLLLGDPHNAARLSIADLAVRAGTSEASVTRLAQRLGYTGFPALRLALAAESAGARERITGDIGLDDDPAAVKAKVLGGLERSLHETAAALDDTAVAAVADAVVSARRTLVVGVGASGTVAEDLARKLERVGLPSAALTDLHDAVTSCVAARADDVVIGVSHSGETVDVVEPLLRASATGARTVALTSRSSSVLARSCDHVLVCVAEGEDGLRPAAMSSRSAQLLVVDVLFVCVLQRDHARAAPLLEASYDATSARHPDRVSRGGYR</sequence>
<dbReference type="PROSITE" id="PS51464">
    <property type="entry name" value="SIS"/>
    <property type="match status" value="1"/>
</dbReference>
<dbReference type="InterPro" id="IPR035472">
    <property type="entry name" value="RpiR-like_SIS"/>
</dbReference>
<dbReference type="Pfam" id="PF01418">
    <property type="entry name" value="HTH_6"/>
    <property type="match status" value="1"/>
</dbReference>
<comment type="caution">
    <text evidence="6">The sequence shown here is derived from an EMBL/GenBank/DDBJ whole genome shotgun (WGS) entry which is preliminary data.</text>
</comment>
<dbReference type="GO" id="GO:0003677">
    <property type="term" value="F:DNA binding"/>
    <property type="evidence" value="ECO:0007669"/>
    <property type="project" value="UniProtKB-KW"/>
</dbReference>
<reference evidence="6" key="1">
    <citation type="journal article" date="2014" name="Int. J. Syst. Evol. Microbiol.">
        <title>Complete genome sequence of Corynebacterium casei LMG S-19264T (=DSM 44701T), isolated from a smear-ripened cheese.</title>
        <authorList>
            <consortium name="US DOE Joint Genome Institute (JGI-PGF)"/>
            <person name="Walter F."/>
            <person name="Albersmeier A."/>
            <person name="Kalinowski J."/>
            <person name="Ruckert C."/>
        </authorList>
    </citation>
    <scope>NUCLEOTIDE SEQUENCE</scope>
    <source>
        <strain evidence="6">CGMCC 1.16067</strain>
    </source>
</reference>
<reference evidence="6" key="2">
    <citation type="submission" date="2020-09" db="EMBL/GenBank/DDBJ databases">
        <authorList>
            <person name="Sun Q."/>
            <person name="Zhou Y."/>
        </authorList>
    </citation>
    <scope>NUCLEOTIDE SEQUENCE</scope>
    <source>
        <strain evidence="6">CGMCC 1.16067</strain>
    </source>
</reference>
<dbReference type="Proteomes" id="UP000649179">
    <property type="component" value="Unassembled WGS sequence"/>
</dbReference>
<dbReference type="CDD" id="cd05013">
    <property type="entry name" value="SIS_RpiR"/>
    <property type="match status" value="1"/>
</dbReference>
<evidence type="ECO:0000259" key="4">
    <source>
        <dbReference type="PROSITE" id="PS51071"/>
    </source>
</evidence>
<keyword evidence="1" id="KW-0805">Transcription regulation</keyword>
<dbReference type="InterPro" id="IPR001347">
    <property type="entry name" value="SIS_dom"/>
</dbReference>
<dbReference type="InterPro" id="IPR047640">
    <property type="entry name" value="RpiR-like"/>
</dbReference>
<keyword evidence="3" id="KW-0804">Transcription</keyword>
<dbReference type="PANTHER" id="PTHR30514:SF1">
    <property type="entry name" value="HTH-TYPE TRANSCRIPTIONAL REGULATOR HEXR-RELATED"/>
    <property type="match status" value="1"/>
</dbReference>
<dbReference type="Gene3D" id="1.10.10.10">
    <property type="entry name" value="Winged helix-like DNA-binding domain superfamily/Winged helix DNA-binding domain"/>
    <property type="match status" value="1"/>
</dbReference>
<accession>A0A917BU26</accession>
<keyword evidence="7" id="KW-1185">Reference proteome</keyword>
<dbReference type="InterPro" id="IPR036388">
    <property type="entry name" value="WH-like_DNA-bd_sf"/>
</dbReference>
<dbReference type="PROSITE" id="PS51071">
    <property type="entry name" value="HTH_RPIR"/>
    <property type="match status" value="1"/>
</dbReference>
<dbReference type="GO" id="GO:0097367">
    <property type="term" value="F:carbohydrate derivative binding"/>
    <property type="evidence" value="ECO:0007669"/>
    <property type="project" value="InterPro"/>
</dbReference>
<dbReference type="SUPFAM" id="SSF46689">
    <property type="entry name" value="Homeodomain-like"/>
    <property type="match status" value="1"/>
</dbReference>
<dbReference type="InterPro" id="IPR046348">
    <property type="entry name" value="SIS_dom_sf"/>
</dbReference>
<gene>
    <name evidence="6" type="ORF">GCM10011519_35680</name>
</gene>
<dbReference type="GO" id="GO:0003700">
    <property type="term" value="F:DNA-binding transcription factor activity"/>
    <property type="evidence" value="ECO:0007669"/>
    <property type="project" value="InterPro"/>
</dbReference>
<dbReference type="InterPro" id="IPR000281">
    <property type="entry name" value="HTH_RpiR"/>
</dbReference>
<dbReference type="SUPFAM" id="SSF53697">
    <property type="entry name" value="SIS domain"/>
    <property type="match status" value="1"/>
</dbReference>
<dbReference type="InterPro" id="IPR009057">
    <property type="entry name" value="Homeodomain-like_sf"/>
</dbReference>
<evidence type="ECO:0000256" key="1">
    <source>
        <dbReference type="ARBA" id="ARBA00023015"/>
    </source>
</evidence>
<feature type="domain" description="SIS" evidence="5">
    <location>
        <begin position="130"/>
        <end position="271"/>
    </location>
</feature>
<dbReference type="Pfam" id="PF01380">
    <property type="entry name" value="SIS"/>
    <property type="match status" value="1"/>
</dbReference>
<dbReference type="AlphaFoldDB" id="A0A917BU26"/>
<protein>
    <submittedName>
        <fullName evidence="6">Transcriptional regulator</fullName>
    </submittedName>
</protein>
<dbReference type="Gene3D" id="3.40.50.10490">
    <property type="entry name" value="Glucose-6-phosphate isomerase like protein, domain 1"/>
    <property type="match status" value="1"/>
</dbReference>
<dbReference type="RefSeq" id="WP_188781428.1">
    <property type="nucleotide sequence ID" value="NZ_BMKQ01000002.1"/>
</dbReference>
<evidence type="ECO:0000313" key="6">
    <source>
        <dbReference type="EMBL" id="GGF58701.1"/>
    </source>
</evidence>
<dbReference type="PANTHER" id="PTHR30514">
    <property type="entry name" value="GLUCOKINASE"/>
    <property type="match status" value="1"/>
</dbReference>
<evidence type="ECO:0000256" key="2">
    <source>
        <dbReference type="ARBA" id="ARBA00023125"/>
    </source>
</evidence>